<protein>
    <recommendedName>
        <fullName evidence="3">Carboxylic ester hydrolase</fullName>
        <ecNumber evidence="3">3.1.1.-</ecNumber>
    </recommendedName>
</protein>
<dbReference type="InterPro" id="IPR050309">
    <property type="entry name" value="Type-B_Carboxylest/Lipase"/>
</dbReference>
<gene>
    <name evidence="5" type="ORF">SAMN05216298_2195</name>
</gene>
<evidence type="ECO:0000313" key="5">
    <source>
        <dbReference type="EMBL" id="SDK95305.1"/>
    </source>
</evidence>
<proteinExistence type="inferred from homology"/>
<dbReference type="Proteomes" id="UP000198662">
    <property type="component" value="Unassembled WGS sequence"/>
</dbReference>
<evidence type="ECO:0000256" key="2">
    <source>
        <dbReference type="ARBA" id="ARBA00022801"/>
    </source>
</evidence>
<organism evidence="5 6">
    <name type="scientific">Glycomyces sambucus</name>
    <dbReference type="NCBI Taxonomy" id="380244"/>
    <lineage>
        <taxon>Bacteria</taxon>
        <taxon>Bacillati</taxon>
        <taxon>Actinomycetota</taxon>
        <taxon>Actinomycetes</taxon>
        <taxon>Glycomycetales</taxon>
        <taxon>Glycomycetaceae</taxon>
        <taxon>Glycomyces</taxon>
    </lineage>
</organism>
<dbReference type="OrthoDB" id="3199405at2"/>
<dbReference type="InterPro" id="IPR002018">
    <property type="entry name" value="CarbesteraseB"/>
</dbReference>
<dbReference type="Pfam" id="PF00135">
    <property type="entry name" value="COesterase"/>
    <property type="match status" value="1"/>
</dbReference>
<dbReference type="Gene3D" id="3.40.50.1820">
    <property type="entry name" value="alpha/beta hydrolase"/>
    <property type="match status" value="1"/>
</dbReference>
<feature type="signal peptide" evidence="3">
    <location>
        <begin position="1"/>
        <end position="36"/>
    </location>
</feature>
<dbReference type="GO" id="GO:0016787">
    <property type="term" value="F:hydrolase activity"/>
    <property type="evidence" value="ECO:0007669"/>
    <property type="project" value="UniProtKB-KW"/>
</dbReference>
<keyword evidence="2 3" id="KW-0378">Hydrolase</keyword>
<feature type="chain" id="PRO_5011330385" description="Carboxylic ester hydrolase" evidence="3">
    <location>
        <begin position="37"/>
        <end position="527"/>
    </location>
</feature>
<dbReference type="EC" id="3.1.1.-" evidence="3"/>
<evidence type="ECO:0000259" key="4">
    <source>
        <dbReference type="Pfam" id="PF00135"/>
    </source>
</evidence>
<dbReference type="PANTHER" id="PTHR11559">
    <property type="entry name" value="CARBOXYLESTERASE"/>
    <property type="match status" value="1"/>
</dbReference>
<evidence type="ECO:0000256" key="1">
    <source>
        <dbReference type="ARBA" id="ARBA00005964"/>
    </source>
</evidence>
<keyword evidence="3" id="KW-0732">Signal</keyword>
<dbReference type="STRING" id="380244.SAMN05216298_2195"/>
<dbReference type="InterPro" id="IPR029058">
    <property type="entry name" value="AB_hydrolase_fold"/>
</dbReference>
<dbReference type="EMBL" id="FNGF01000002">
    <property type="protein sequence ID" value="SDK95305.1"/>
    <property type="molecule type" value="Genomic_DNA"/>
</dbReference>
<dbReference type="SUPFAM" id="SSF53474">
    <property type="entry name" value="alpha/beta-Hydrolases"/>
    <property type="match status" value="1"/>
</dbReference>
<reference evidence="6" key="1">
    <citation type="submission" date="2016-10" db="EMBL/GenBank/DDBJ databases">
        <authorList>
            <person name="Varghese N."/>
            <person name="Submissions S."/>
        </authorList>
    </citation>
    <scope>NUCLEOTIDE SEQUENCE [LARGE SCALE GENOMIC DNA]</scope>
    <source>
        <strain evidence="6">CGMCC 4.3147</strain>
    </source>
</reference>
<sequence>MACMTHSRARRTAFIAAIAAVAAAVTGLVAAGPATAEDTTLVQTGTGWVRGAATETTRTFQGIPYAQPPVGDLRWRATEPVEAWDEVRDATAAGSPCPQPGWEEGQIVGGSEDCLFLNVDTPLEAEARMPVMVFLHGGLIGGQGAPYDPTRIVDQGGVVVVTVNYRLGALGFLSHPAIDDPYAGNFALGDQQEALRWVGENIAAFGGDPGNITLWGESAGGFTTCAQLASPAAEGLFHKAIVQSATCSNDVLDVAEANTRGQAMAEHAGCTEAATAADCLRDAPLESFVTYRADEVGQLRRHINELPWFPVAGTEVLPRQPLDALRRGAAADIPLLHGATKDEARFAVNNTYDGAGRPVTAEEYPGILRGLFGRRDAARILDRYPLEDYPSPSLALATLATDYGGMIGTCSQLPALEAAARHGSVHTYEFAEPVPSAPGEFPQGATHGADIPLFFDSRWAGATQQPQTGGRAELAEVLIGAWTDFAATGDPGWRPYRDGRGVTFSVDHTGPVNIAAGHHCGFWLPRL</sequence>
<evidence type="ECO:0000313" key="6">
    <source>
        <dbReference type="Proteomes" id="UP000198662"/>
    </source>
</evidence>
<comment type="similarity">
    <text evidence="1 3">Belongs to the type-B carboxylesterase/lipase family.</text>
</comment>
<feature type="domain" description="Carboxylesterase type B" evidence="4">
    <location>
        <begin position="39"/>
        <end position="492"/>
    </location>
</feature>
<keyword evidence="6" id="KW-1185">Reference proteome</keyword>
<dbReference type="AlphaFoldDB" id="A0A1G9G3V7"/>
<name>A0A1G9G3V7_9ACTN</name>
<evidence type="ECO:0000256" key="3">
    <source>
        <dbReference type="RuleBase" id="RU361235"/>
    </source>
</evidence>
<accession>A0A1G9G3V7</accession>
<dbReference type="InterPro" id="IPR019826">
    <property type="entry name" value="Carboxylesterase_B_AS"/>
</dbReference>
<dbReference type="PROSITE" id="PS00122">
    <property type="entry name" value="CARBOXYLESTERASE_B_1"/>
    <property type="match status" value="1"/>
</dbReference>